<accession>A0A1Q9ATP6</accession>
<keyword evidence="1" id="KW-0808">Transferase</keyword>
<dbReference type="Gene3D" id="3.90.550.10">
    <property type="entry name" value="Spore Coat Polysaccharide Biosynthesis Protein SpsA, Chain A"/>
    <property type="match status" value="1"/>
</dbReference>
<dbReference type="EMBL" id="MKIP01000057">
    <property type="protein sequence ID" value="OLP58721.1"/>
    <property type="molecule type" value="Genomic_DNA"/>
</dbReference>
<name>A0A1Q9ATP6_9HYPH</name>
<reference evidence="1 2" key="1">
    <citation type="submission" date="2016-09" db="EMBL/GenBank/DDBJ databases">
        <title>Rhizobium sp. nov., a novel species isolated from the rice rhizosphere.</title>
        <authorList>
            <person name="Zhao J."/>
            <person name="Zhang X."/>
        </authorList>
    </citation>
    <scope>NUCLEOTIDE SEQUENCE [LARGE SCALE GENOMIC DNA]</scope>
    <source>
        <strain evidence="1 2">1.7048</strain>
    </source>
</reference>
<protein>
    <submittedName>
        <fullName evidence="1">Glycosyl transferase</fullName>
    </submittedName>
</protein>
<keyword evidence="2" id="KW-1185">Reference proteome</keyword>
<sequence>MLTIILETRNAEAGLAHSLAGLVPGAVEGLVSDVLILDHASRDRAREVADAAGARFFTEWDLPGVLAQARGNWVLFLEAGARPTGRWIEDLADHMALRGGPARFTRSRLHRRGLWQRLMHRGSALELGLLLPMALARACAPGQTPQSLVARAKPRHRLASELLPASALGD</sequence>
<dbReference type="OrthoDB" id="9811214at2"/>
<dbReference type="SUPFAM" id="SSF53448">
    <property type="entry name" value="Nucleotide-diphospho-sugar transferases"/>
    <property type="match status" value="1"/>
</dbReference>
<evidence type="ECO:0000313" key="1">
    <source>
        <dbReference type="EMBL" id="OLP58721.1"/>
    </source>
</evidence>
<proteinExistence type="predicted"/>
<dbReference type="AlphaFoldDB" id="A0A1Q9ATP6"/>
<dbReference type="GO" id="GO:0016740">
    <property type="term" value="F:transferase activity"/>
    <property type="evidence" value="ECO:0007669"/>
    <property type="project" value="UniProtKB-KW"/>
</dbReference>
<dbReference type="InterPro" id="IPR029044">
    <property type="entry name" value="Nucleotide-diphossugar_trans"/>
</dbReference>
<dbReference type="Proteomes" id="UP000186364">
    <property type="component" value="Unassembled WGS sequence"/>
</dbReference>
<evidence type="ECO:0000313" key="2">
    <source>
        <dbReference type="Proteomes" id="UP000186364"/>
    </source>
</evidence>
<organism evidence="1 2">
    <name type="scientific">Xaviernesmea oryzae</name>
    <dbReference type="NCBI Taxonomy" id="464029"/>
    <lineage>
        <taxon>Bacteria</taxon>
        <taxon>Pseudomonadati</taxon>
        <taxon>Pseudomonadota</taxon>
        <taxon>Alphaproteobacteria</taxon>
        <taxon>Hyphomicrobiales</taxon>
        <taxon>Rhizobiaceae</taxon>
        <taxon>Rhizobium/Agrobacterium group</taxon>
        <taxon>Xaviernesmea</taxon>
    </lineage>
</organism>
<comment type="caution">
    <text evidence="1">The sequence shown here is derived from an EMBL/GenBank/DDBJ whole genome shotgun (WGS) entry which is preliminary data.</text>
</comment>
<dbReference type="RefSeq" id="WP_075629145.1">
    <property type="nucleotide sequence ID" value="NZ_FOAM01000003.1"/>
</dbReference>
<gene>
    <name evidence="1" type="ORF">BJF93_18050</name>
</gene>